<dbReference type="InterPro" id="IPR001387">
    <property type="entry name" value="Cro/C1-type_HTH"/>
</dbReference>
<dbReference type="SUPFAM" id="SSF47413">
    <property type="entry name" value="lambda repressor-like DNA-binding domains"/>
    <property type="match status" value="1"/>
</dbReference>
<dbReference type="Gene3D" id="1.10.260.40">
    <property type="entry name" value="lambda repressor-like DNA-binding domains"/>
    <property type="match status" value="1"/>
</dbReference>
<dbReference type="CDD" id="cd00093">
    <property type="entry name" value="HTH_XRE"/>
    <property type="match status" value="1"/>
</dbReference>
<reference evidence="2 3" key="1">
    <citation type="submission" date="2018-09" db="EMBL/GenBank/DDBJ databases">
        <title>YIM 75507 draft genome.</title>
        <authorList>
            <person name="Tang S."/>
            <person name="Feng Y."/>
        </authorList>
    </citation>
    <scope>NUCLEOTIDE SEQUENCE [LARGE SCALE GENOMIC DNA]</scope>
    <source>
        <strain evidence="2 3">YIM 75507</strain>
    </source>
</reference>
<name>A0A3A4A5X8_9ACTN</name>
<dbReference type="AlphaFoldDB" id="A0A3A4A5X8"/>
<evidence type="ECO:0000313" key="2">
    <source>
        <dbReference type="EMBL" id="RJL23965.1"/>
    </source>
</evidence>
<dbReference type="Proteomes" id="UP000265768">
    <property type="component" value="Unassembled WGS sequence"/>
</dbReference>
<evidence type="ECO:0000313" key="3">
    <source>
        <dbReference type="Proteomes" id="UP000265768"/>
    </source>
</evidence>
<dbReference type="Pfam" id="PF01381">
    <property type="entry name" value="HTH_3"/>
    <property type="match status" value="1"/>
</dbReference>
<feature type="domain" description="HTH cro/C1-type" evidence="1">
    <location>
        <begin position="12"/>
        <end position="67"/>
    </location>
</feature>
<dbReference type="RefSeq" id="WP_119930220.1">
    <property type="nucleotide sequence ID" value="NZ_QZEY01000017.1"/>
</dbReference>
<organism evidence="2 3">
    <name type="scientific">Bailinhaonella thermotolerans</name>
    <dbReference type="NCBI Taxonomy" id="1070861"/>
    <lineage>
        <taxon>Bacteria</taxon>
        <taxon>Bacillati</taxon>
        <taxon>Actinomycetota</taxon>
        <taxon>Actinomycetes</taxon>
        <taxon>Streptosporangiales</taxon>
        <taxon>Streptosporangiaceae</taxon>
        <taxon>Bailinhaonella</taxon>
    </lineage>
</organism>
<proteinExistence type="predicted"/>
<dbReference type="SMART" id="SM00530">
    <property type="entry name" value="HTH_XRE"/>
    <property type="match status" value="1"/>
</dbReference>
<dbReference type="OrthoDB" id="3865941at2"/>
<dbReference type="PROSITE" id="PS50943">
    <property type="entry name" value="HTH_CROC1"/>
    <property type="match status" value="1"/>
</dbReference>
<keyword evidence="3" id="KW-1185">Reference proteome</keyword>
<dbReference type="InterPro" id="IPR010982">
    <property type="entry name" value="Lambda_DNA-bd_dom_sf"/>
</dbReference>
<protein>
    <submittedName>
        <fullName evidence="2">XRE family transcriptional regulator</fullName>
    </submittedName>
</protein>
<comment type="caution">
    <text evidence="2">The sequence shown here is derived from an EMBL/GenBank/DDBJ whole genome shotgun (WGS) entry which is preliminary data.</text>
</comment>
<dbReference type="EMBL" id="QZEY01000017">
    <property type="protein sequence ID" value="RJL23965.1"/>
    <property type="molecule type" value="Genomic_DNA"/>
</dbReference>
<sequence length="427" mass="44929">MAARSVNLGAVIKAARLARGWTQVDLADALHRSPSTVSRWESGKQRLTDIDELRVVADVLRIPYEDLGLAVTLSGDSTAKDDDPVRRRQLLRNLAMTAAATAAPGGLAGAGVQPNASGDLLVANLRDALLASPSHIPAPRSDVAAALALAKRAFQACRYERLAVELPRLITRGTSLSASGESADCALLAEIYTLATRMLVKLDRTELGLVAADRARNVAAGAADPILPAEAARNLSVLTRKAGWHDRAAEIALSAAVDPRLRGEGPRLKAQRGLLIMSAAYTAAKGQNRSGMRELTGEAMSIAITLGDTGVDLSHGTGFGTWMVDSHLVSAHNACGDPAAALAVARRIDLRALPTVERRSRFLGDVATAHAMRGNRTECLEALLKAEHIAPEETHARPAIRALVGGLLTSGRVTPELRGLAARCGVT</sequence>
<evidence type="ECO:0000259" key="1">
    <source>
        <dbReference type="PROSITE" id="PS50943"/>
    </source>
</evidence>
<dbReference type="GO" id="GO:0003677">
    <property type="term" value="F:DNA binding"/>
    <property type="evidence" value="ECO:0007669"/>
    <property type="project" value="InterPro"/>
</dbReference>
<accession>A0A3A4A5X8</accession>
<gene>
    <name evidence="2" type="ORF">D5H75_31525</name>
</gene>